<feature type="region of interest" description="Disordered" evidence="7">
    <location>
        <begin position="151"/>
        <end position="173"/>
    </location>
</feature>
<dbReference type="InterPro" id="IPR036167">
    <property type="entry name" value="tRNA_intron_Endo_cat-like_sf"/>
</dbReference>
<dbReference type="SUPFAM" id="SSF53032">
    <property type="entry name" value="tRNA-intron endonuclease catalytic domain-like"/>
    <property type="match status" value="1"/>
</dbReference>
<evidence type="ECO:0000256" key="6">
    <source>
        <dbReference type="PIRSR" id="PIRSR017250-50"/>
    </source>
</evidence>
<keyword evidence="11" id="KW-1185">Reference proteome</keyword>
<evidence type="ECO:0000256" key="1">
    <source>
        <dbReference type="ARBA" id="ARBA00008078"/>
    </source>
</evidence>
<feature type="domain" description="tRNA intron endonuclease catalytic" evidence="8">
    <location>
        <begin position="207"/>
        <end position="272"/>
    </location>
</feature>
<feature type="active site" evidence="6">
    <location>
        <position position="266"/>
    </location>
</feature>
<dbReference type="Gene3D" id="3.40.1350.10">
    <property type="match status" value="1"/>
</dbReference>
<evidence type="ECO:0000313" key="11">
    <source>
        <dbReference type="Proteomes" id="UP000824596"/>
    </source>
</evidence>
<protein>
    <recommendedName>
        <fullName evidence="5">tRNA-splicing endonuclease subunit Sen34</fullName>
        <ecNumber evidence="5">4.6.1.16</ecNumber>
    </recommendedName>
</protein>
<comment type="caution">
    <text evidence="10">The sequence shown here is derived from an EMBL/GenBank/DDBJ whole genome shotgun (WGS) entry which is preliminary data.</text>
</comment>
<dbReference type="PANTHER" id="PTHR13070">
    <property type="entry name" value="TRNA-SPLICING ENDONUCLEASE SUBUNIT SEN34-RELATED"/>
    <property type="match status" value="1"/>
</dbReference>
<dbReference type="GeneID" id="68357614"/>
<dbReference type="EMBL" id="JAIZPD010000010">
    <property type="protein sequence ID" value="KAH0960330.1"/>
    <property type="molecule type" value="Genomic_DNA"/>
</dbReference>
<feature type="active site" evidence="6">
    <location>
        <position position="227"/>
    </location>
</feature>
<evidence type="ECO:0000259" key="8">
    <source>
        <dbReference type="Pfam" id="PF01974"/>
    </source>
</evidence>
<accession>A0A9P8MSC7</accession>
<name>A0A9P8MSC7_9HYPO</name>
<comment type="function">
    <text evidence="4">Constitutes one of the two catalytic subunit of the tRNA-splicing endonuclease complex, a complex responsible for identification and cleavage of the splice sites in pre-tRNA. It cleaves pre-tRNA at the 5'- and 3'-splice sites to release the intron. The products are an intron and two tRNA half-molecules bearing 2',3'-cyclic phosphate and 5'-OH termini. There are no conserved sequences at the splice sites, but the intron is invariably located at the same site in the gene, placing the splice sites an invariant distance from the constant structural features of the tRNA body. It probably carries the active site for 3'-splice site cleavage.</text>
</comment>
<proteinExistence type="inferred from homology"/>
<evidence type="ECO:0000313" key="10">
    <source>
        <dbReference type="EMBL" id="KAH0960330.1"/>
    </source>
</evidence>
<gene>
    <name evidence="10" type="ORF">HRG_08485</name>
</gene>
<evidence type="ECO:0000256" key="4">
    <source>
        <dbReference type="ARBA" id="ARBA00059865"/>
    </source>
</evidence>
<dbReference type="GO" id="GO:0003676">
    <property type="term" value="F:nucleic acid binding"/>
    <property type="evidence" value="ECO:0007669"/>
    <property type="project" value="InterPro"/>
</dbReference>
<dbReference type="Pfam" id="PF01974">
    <property type="entry name" value="tRNA_int_endo"/>
    <property type="match status" value="1"/>
</dbReference>
<dbReference type="InterPro" id="IPR006677">
    <property type="entry name" value="tRNA_intron_Endonuc_cat-like"/>
</dbReference>
<dbReference type="InterPro" id="IPR016690">
    <property type="entry name" value="TSEN34"/>
</dbReference>
<comment type="similarity">
    <text evidence="1 5">Belongs to the tRNA-intron endonuclease family.</text>
</comment>
<dbReference type="PANTHER" id="PTHR13070:SF0">
    <property type="entry name" value="TRNA-SPLICING ENDONUCLEASE SUBUNIT SEN34"/>
    <property type="match status" value="1"/>
</dbReference>
<evidence type="ECO:0000256" key="3">
    <source>
        <dbReference type="ARBA" id="ARBA00023239"/>
    </source>
</evidence>
<keyword evidence="2 5" id="KW-0819">tRNA processing</keyword>
<evidence type="ECO:0000259" key="9">
    <source>
        <dbReference type="Pfam" id="PF26577"/>
    </source>
</evidence>
<dbReference type="GO" id="GO:0000379">
    <property type="term" value="P:tRNA-type intron splice site recognition and cleavage"/>
    <property type="evidence" value="ECO:0007669"/>
    <property type="project" value="UniProtKB-UniRule"/>
</dbReference>
<dbReference type="RefSeq" id="XP_044717843.1">
    <property type="nucleotide sequence ID" value="XM_044866956.1"/>
</dbReference>
<sequence>MANSRMETPDLAVRICKVAERFLIFEPEAAALVRRQHNISGTLVGTTPQQPTQNIFLGLPIELRPEEADALVRLGVAYVVDIAAAHRMALSSLSADTASRNSYMEYLRRRKLAAQQALAERNARKAAEIADRLGRPRVSPTQAPSLLIARGPGCGPTPGASPQPHSRQTDAHVSSLTLVSSSHLIPGIADHQRGISGTTGGALCRFLKAGGYYTTPGLRFGAQYSVYPGDPLRFHAHFMANQYEWDDEIAILDVVSGGRLATAVKKSFLLSGQQPPSDVAPVRTFSMEWAAM</sequence>
<feature type="domain" description="TSEN34 N-terminal" evidence="9">
    <location>
        <begin position="13"/>
        <end position="81"/>
    </location>
</feature>
<dbReference type="AlphaFoldDB" id="A0A9P8MSC7"/>
<dbReference type="FunFam" id="3.40.1350.10:FF:000008">
    <property type="entry name" value="tRNA-splicing endonuclease subunit Sen34"/>
    <property type="match status" value="1"/>
</dbReference>
<dbReference type="InterPro" id="IPR059049">
    <property type="entry name" value="TSEN34_N"/>
</dbReference>
<dbReference type="Pfam" id="PF26577">
    <property type="entry name" value="TSEN34_N"/>
    <property type="match status" value="1"/>
</dbReference>
<reference evidence="10" key="1">
    <citation type="submission" date="2021-09" db="EMBL/GenBank/DDBJ databases">
        <title>A high-quality genome of the endoparasitic fungus Hirsutella rhossiliensis with a comparison of Hirsutella genomes reveals transposable elements contributing to genome size variation.</title>
        <authorList>
            <person name="Lin R."/>
            <person name="Jiao Y."/>
            <person name="Sun X."/>
            <person name="Ling J."/>
            <person name="Xie B."/>
            <person name="Cheng X."/>
        </authorList>
    </citation>
    <scope>NUCLEOTIDE SEQUENCE</scope>
    <source>
        <strain evidence="10">HR02</strain>
    </source>
</reference>
<feature type="active site" evidence="6">
    <location>
        <position position="235"/>
    </location>
</feature>
<dbReference type="OrthoDB" id="48041at2759"/>
<dbReference type="EC" id="4.6.1.16" evidence="5"/>
<dbReference type="PIRSF" id="PIRSF017250">
    <property type="entry name" value="tRNA_splic_SEN34"/>
    <property type="match status" value="1"/>
</dbReference>
<organism evidence="10 11">
    <name type="scientific">Hirsutella rhossiliensis</name>
    <dbReference type="NCBI Taxonomy" id="111463"/>
    <lineage>
        <taxon>Eukaryota</taxon>
        <taxon>Fungi</taxon>
        <taxon>Dikarya</taxon>
        <taxon>Ascomycota</taxon>
        <taxon>Pezizomycotina</taxon>
        <taxon>Sordariomycetes</taxon>
        <taxon>Hypocreomycetidae</taxon>
        <taxon>Hypocreales</taxon>
        <taxon>Ophiocordycipitaceae</taxon>
        <taxon>Hirsutella</taxon>
    </lineage>
</organism>
<dbReference type="InterPro" id="IPR011856">
    <property type="entry name" value="tRNA_endonuc-like_dom_sf"/>
</dbReference>
<dbReference type="CDD" id="cd22363">
    <property type="entry name" value="tRNA-intron_lyase_C"/>
    <property type="match status" value="1"/>
</dbReference>
<evidence type="ECO:0000256" key="2">
    <source>
        <dbReference type="ARBA" id="ARBA00022694"/>
    </source>
</evidence>
<dbReference type="Proteomes" id="UP000824596">
    <property type="component" value="Unassembled WGS sequence"/>
</dbReference>
<evidence type="ECO:0000256" key="5">
    <source>
        <dbReference type="PIRNR" id="PIRNR017250"/>
    </source>
</evidence>
<evidence type="ECO:0000256" key="7">
    <source>
        <dbReference type="SAM" id="MobiDB-lite"/>
    </source>
</evidence>
<dbReference type="GO" id="GO:0000214">
    <property type="term" value="C:tRNA-intron endonuclease complex"/>
    <property type="evidence" value="ECO:0007669"/>
    <property type="project" value="UniProtKB-UniRule"/>
</dbReference>
<keyword evidence="3 5" id="KW-0456">Lyase</keyword>
<dbReference type="GO" id="GO:0000213">
    <property type="term" value="F:tRNA-intron lyase activity"/>
    <property type="evidence" value="ECO:0007669"/>
    <property type="project" value="UniProtKB-UniRule"/>
</dbReference>